<dbReference type="SMART" id="SM00501">
    <property type="entry name" value="BRIGHT"/>
    <property type="match status" value="1"/>
</dbReference>
<proteinExistence type="predicted"/>
<dbReference type="InterPro" id="IPR003150">
    <property type="entry name" value="DNA-bd_RFX"/>
</dbReference>
<dbReference type="EMBL" id="LLXH01000408">
    <property type="protein sequence ID" value="PKC67199.1"/>
    <property type="molecule type" value="Genomic_DNA"/>
</dbReference>
<dbReference type="Proteomes" id="UP000232722">
    <property type="component" value="Unassembled WGS sequence"/>
</dbReference>
<evidence type="ECO:0000259" key="7">
    <source>
        <dbReference type="PROSITE" id="PS51526"/>
    </source>
</evidence>
<reference evidence="10 11" key="3">
    <citation type="submission" date="2017-10" db="EMBL/GenBank/DDBJ databases">
        <title>Extensive intraspecific genome diversity in a model arbuscular mycorrhizal fungus.</title>
        <authorList>
            <person name="Chen E.C.H."/>
            <person name="Morin E."/>
            <person name="Baudet D."/>
            <person name="Noel J."/>
            <person name="Ndikumana S."/>
            <person name="Charron P."/>
            <person name="St-Onge C."/>
            <person name="Giorgi J."/>
            <person name="Grigoriev I.V."/>
            <person name="Roux C."/>
            <person name="Martin F.M."/>
            <person name="Corradi N."/>
        </authorList>
    </citation>
    <scope>NUCLEOTIDE SEQUENCE [LARGE SCALE GENOMIC DNA]</scope>
    <source>
        <strain evidence="10 11">A1</strain>
    </source>
</reference>
<dbReference type="VEuPathDB" id="FungiDB:RhiirFUN_025599"/>
<evidence type="ECO:0000313" key="10">
    <source>
        <dbReference type="EMBL" id="PKC67199.1"/>
    </source>
</evidence>
<dbReference type="VEuPathDB" id="FungiDB:FUN_022440"/>
<feature type="compositionally biased region" description="Polar residues" evidence="5">
    <location>
        <begin position="153"/>
        <end position="179"/>
    </location>
</feature>
<dbReference type="Gene3D" id="1.10.10.10">
    <property type="entry name" value="Winged helix-like DNA-binding domain superfamily/Winged helix DNA-binding domain"/>
    <property type="match status" value="1"/>
</dbReference>
<comment type="caution">
    <text evidence="10">The sequence shown here is derived from an EMBL/GenBank/DDBJ whole genome shotgun (WGS) entry which is preliminary data.</text>
</comment>
<dbReference type="InterPro" id="IPR016024">
    <property type="entry name" value="ARM-type_fold"/>
</dbReference>
<dbReference type="GO" id="GO:0003677">
    <property type="term" value="F:DNA binding"/>
    <property type="evidence" value="ECO:0007669"/>
    <property type="project" value="InterPro"/>
</dbReference>
<dbReference type="Gene3D" id="1.25.10.10">
    <property type="entry name" value="Leucine-rich Repeat Variant"/>
    <property type="match status" value="1"/>
</dbReference>
<reference evidence="10 11" key="4">
    <citation type="submission" date="2017-10" db="EMBL/GenBank/DDBJ databases">
        <title>Genome analyses suggest a sexual origin of heterokaryosis in a supposedly ancient asexual fungus.</title>
        <authorList>
            <person name="Corradi N."/>
            <person name="Sedzielewska K."/>
            <person name="Noel J."/>
            <person name="Charron P."/>
            <person name="Farinelli L."/>
            <person name="Marton T."/>
            <person name="Kruger M."/>
            <person name="Pelin A."/>
            <person name="Brachmann A."/>
            <person name="Corradi N."/>
        </authorList>
    </citation>
    <scope>NUCLEOTIDE SEQUENCE [LARGE SCALE GENOMIC DNA]</scope>
    <source>
        <strain evidence="10 11">A1</strain>
    </source>
</reference>
<evidence type="ECO:0000256" key="5">
    <source>
        <dbReference type="SAM" id="MobiDB-lite"/>
    </source>
</evidence>
<evidence type="ECO:0000256" key="4">
    <source>
        <dbReference type="ARBA" id="ARBA00023242"/>
    </source>
</evidence>
<keyword evidence="3" id="KW-0804">Transcription</keyword>
<dbReference type="Pfam" id="PF01388">
    <property type="entry name" value="ARID"/>
    <property type="match status" value="1"/>
</dbReference>
<evidence type="ECO:0000313" key="11">
    <source>
        <dbReference type="Proteomes" id="UP000232688"/>
    </source>
</evidence>
<dbReference type="OrthoDB" id="338531at2759"/>
<keyword evidence="2" id="KW-0805">Transcription regulation</keyword>
<feature type="domain" description="RFX-type winged-helix" evidence="7">
    <location>
        <begin position="531"/>
        <end position="607"/>
    </location>
</feature>
<dbReference type="VEuPathDB" id="FungiDB:RhiirFUN_025600"/>
<keyword evidence="1" id="KW-0156">Chromatin regulator</keyword>
<organism evidence="10 11">
    <name type="scientific">Rhizophagus irregularis</name>
    <dbReference type="NCBI Taxonomy" id="588596"/>
    <lineage>
        <taxon>Eukaryota</taxon>
        <taxon>Fungi</taxon>
        <taxon>Fungi incertae sedis</taxon>
        <taxon>Mucoromycota</taxon>
        <taxon>Glomeromycotina</taxon>
        <taxon>Glomeromycetes</taxon>
        <taxon>Glomerales</taxon>
        <taxon>Glomeraceae</taxon>
        <taxon>Rhizophagus</taxon>
    </lineage>
</organism>
<dbReference type="SUPFAM" id="SSF46774">
    <property type="entry name" value="ARID-like"/>
    <property type="match status" value="1"/>
</dbReference>
<accession>A0A2I1EYT3</accession>
<dbReference type="PANTHER" id="PTHR22970:SF14">
    <property type="entry name" value="AT-RICH INTERACTIVE DOMAIN-CONTAINING PROTEIN 2"/>
    <property type="match status" value="1"/>
</dbReference>
<dbReference type="Proteomes" id="UP000232688">
    <property type="component" value="Unassembled WGS sequence"/>
</dbReference>
<dbReference type="GO" id="GO:0016586">
    <property type="term" value="C:RSC-type complex"/>
    <property type="evidence" value="ECO:0007669"/>
    <property type="project" value="TreeGrafter"/>
</dbReference>
<dbReference type="EMBL" id="CAGKOT010000008">
    <property type="protein sequence ID" value="CAB5351985.1"/>
    <property type="molecule type" value="Genomic_DNA"/>
</dbReference>
<dbReference type="PANTHER" id="PTHR22970">
    <property type="entry name" value="AT-RICH INTERACTIVE DOMAIN-CONTAINING PROTEIN 2"/>
    <property type="match status" value="1"/>
</dbReference>
<dbReference type="InterPro" id="IPR052406">
    <property type="entry name" value="Chromatin_Remodeling_Comp"/>
</dbReference>
<dbReference type="PROSITE" id="PS51011">
    <property type="entry name" value="ARID"/>
    <property type="match status" value="1"/>
</dbReference>
<dbReference type="InterPro" id="IPR011989">
    <property type="entry name" value="ARM-like"/>
</dbReference>
<reference evidence="8" key="5">
    <citation type="submission" date="2020-05" db="EMBL/GenBank/DDBJ databases">
        <authorList>
            <person name="Rincon C."/>
            <person name="Sanders R I."/>
            <person name="Robbins C."/>
            <person name="Chaturvedi A."/>
        </authorList>
    </citation>
    <scope>NUCLEOTIDE SEQUENCE</scope>
    <source>
        <strain evidence="8">CHB12</strain>
    </source>
</reference>
<dbReference type="InterPro" id="IPR048420">
    <property type="entry name" value="Zap1-like_Znf1"/>
</dbReference>
<name>A0A2I1EYT3_9GLOM</name>
<gene>
    <name evidence="8" type="ORF">CHRIB12_LOCUS5329</name>
    <name evidence="10" type="ORF">RhiirA1_535058</name>
    <name evidence="9" type="ORF">RhiirA5_497209</name>
</gene>
<dbReference type="VEuPathDB" id="FungiDB:RhiirA1_535058"/>
<evidence type="ECO:0000313" key="8">
    <source>
        <dbReference type="EMBL" id="CAB5351985.1"/>
    </source>
</evidence>
<evidence type="ECO:0000256" key="1">
    <source>
        <dbReference type="ARBA" id="ARBA00022853"/>
    </source>
</evidence>
<dbReference type="InterPro" id="IPR036388">
    <property type="entry name" value="WH-like_DNA-bd_sf"/>
</dbReference>
<dbReference type="AlphaFoldDB" id="A0A2I1EYT3"/>
<evidence type="ECO:0000313" key="9">
    <source>
        <dbReference type="EMBL" id="PKC12091.1"/>
    </source>
</evidence>
<dbReference type="InterPro" id="IPR001606">
    <property type="entry name" value="ARID_dom"/>
</dbReference>
<sequence>MNKRTRGNRPIEAFQFNQRDNSPLAPRAIKPIEDNIERTPEYLSFMKSLEDFHKSHGTTLQREPVLGSKKLDLYKIYRMVIANGGCEKICAEKAWKKICEPFNFPQTCTNSAYVMKNVYIRFLEAYELENHWGKPVPYGGLPHRPGPPTPQPQELSSATPQGNITPPRRVNSQDNMKSLQSMRTIQSLQSVKDPGTPVVQSYTSYDQHSIIIDQIIDNDEIEEDGSLLGGGNSNRILLALKSQLPNEIDWAFEVLIELSEDESITFYMDKIPGLIDNLLTFVAPFYKDMRKLTELANVNIKEMGKDFDYIESTIKEYFSSLARIEQLKRIMQIFLMFRNLSFLEYNAEMMATYKPLRRFLIEGLNLPEITRFSELRYHCLETVENMCKFIVLKSGREELLLTLPKMIYSNDSALIIRSIRALTLLASNENNVEFMREIDSDMVERLVQFLLIDDDEELIIAVLDWFYHYSTYEESACKLAQTAPGNFIRLLINFLRHGASDEKFLQNQKLPEKRPFQIHGEFENFSEPHRTIEWLKKYYEESQSDGVLQTDIWYAYRDQFTNSSVPMMPAADVIKNVNVAFPDSSAIMTTTADGASKYMIQGIKRRRFPEELPGTVPTYQCRWTDCENDAFQIDTDLYNHVLNDHINKEQEINYNCHWMDCKRFPYGSPDRLVVIAHVKTHFPVEPEIESEGKRRKVKTTKSSVNKYGKNNGIINHRIYVSSDMNGDALGIPLTASLILRNLSVSRKNLHYFAAYEQELTEMLANCVGLSKHLAETLSNLRSV</sequence>
<evidence type="ECO:0000259" key="6">
    <source>
        <dbReference type="PROSITE" id="PS51011"/>
    </source>
</evidence>
<dbReference type="VEuPathDB" id="FungiDB:FUN_022441"/>
<evidence type="ECO:0008006" key="13">
    <source>
        <dbReference type="Google" id="ProtNLM"/>
    </source>
</evidence>
<evidence type="ECO:0000256" key="3">
    <source>
        <dbReference type="ARBA" id="ARBA00023163"/>
    </source>
</evidence>
<feature type="region of interest" description="Disordered" evidence="5">
    <location>
        <begin position="139"/>
        <end position="179"/>
    </location>
</feature>
<evidence type="ECO:0000313" key="12">
    <source>
        <dbReference type="Proteomes" id="UP000232722"/>
    </source>
</evidence>
<reference evidence="9 12" key="2">
    <citation type="submission" date="2017-09" db="EMBL/GenBank/DDBJ databases">
        <title>Extensive intraspecific genome diversity in a model arbuscular mycorrhizal fungus.</title>
        <authorList>
            <person name="Chen E.C."/>
            <person name="Morin E."/>
            <person name="Beaudet D."/>
            <person name="Noel J."/>
            <person name="Ndikumana S."/>
            <person name="Charron P."/>
            <person name="St-Onge C."/>
            <person name="Giorgi J."/>
            <person name="Grigoriev I.V."/>
            <person name="Roux C."/>
            <person name="Martin F.M."/>
            <person name="Corradi N."/>
        </authorList>
    </citation>
    <scope>NUCLEOTIDE SEQUENCE [LARGE SCALE GENOMIC DNA]</scope>
    <source>
        <strain evidence="9 12">A5</strain>
    </source>
</reference>
<dbReference type="InterPro" id="IPR036431">
    <property type="entry name" value="ARID_dom_sf"/>
</dbReference>
<reference evidence="9 12" key="1">
    <citation type="submission" date="2016-04" db="EMBL/GenBank/DDBJ databases">
        <title>Genome analyses suggest a sexual origin of heterokaryosis in a supposedly ancient asexual fungus.</title>
        <authorList>
            <person name="Ropars J."/>
            <person name="Sedzielewska K."/>
            <person name="Noel J."/>
            <person name="Charron P."/>
            <person name="Farinelli L."/>
            <person name="Marton T."/>
            <person name="Kruger M."/>
            <person name="Pelin A."/>
            <person name="Brachmann A."/>
            <person name="Corradi N."/>
        </authorList>
    </citation>
    <scope>NUCLEOTIDE SEQUENCE [LARGE SCALE GENOMIC DNA]</scope>
    <source>
        <strain evidence="9 12">A5</strain>
    </source>
</reference>
<dbReference type="Gene3D" id="1.10.150.60">
    <property type="entry name" value="ARID DNA-binding domain"/>
    <property type="match status" value="1"/>
</dbReference>
<dbReference type="Proteomes" id="UP000684084">
    <property type="component" value="Unassembled WGS sequence"/>
</dbReference>
<dbReference type="PROSITE" id="PS51526">
    <property type="entry name" value="RFX_DBD"/>
    <property type="match status" value="1"/>
</dbReference>
<dbReference type="EMBL" id="LLXJ01000270">
    <property type="protein sequence ID" value="PKC12091.1"/>
    <property type="molecule type" value="Genomic_DNA"/>
</dbReference>
<keyword evidence="4" id="KW-0539">Nucleus</keyword>
<dbReference type="SUPFAM" id="SSF48371">
    <property type="entry name" value="ARM repeat"/>
    <property type="match status" value="1"/>
</dbReference>
<dbReference type="Pfam" id="PF21816">
    <property type="entry name" value="Zap1_zf1"/>
    <property type="match status" value="1"/>
</dbReference>
<dbReference type="Gene3D" id="3.30.160.60">
    <property type="entry name" value="Classic Zinc Finger"/>
    <property type="match status" value="1"/>
</dbReference>
<feature type="domain" description="ARID" evidence="6">
    <location>
        <begin position="39"/>
        <end position="131"/>
    </location>
</feature>
<dbReference type="GO" id="GO:0006325">
    <property type="term" value="P:chromatin organization"/>
    <property type="evidence" value="ECO:0007669"/>
    <property type="project" value="UniProtKB-KW"/>
</dbReference>
<dbReference type="GO" id="GO:0006355">
    <property type="term" value="P:regulation of DNA-templated transcription"/>
    <property type="evidence" value="ECO:0007669"/>
    <property type="project" value="InterPro"/>
</dbReference>
<dbReference type="GO" id="GO:0008270">
    <property type="term" value="F:zinc ion binding"/>
    <property type="evidence" value="ECO:0007669"/>
    <property type="project" value="InterPro"/>
</dbReference>
<evidence type="ECO:0000256" key="2">
    <source>
        <dbReference type="ARBA" id="ARBA00023015"/>
    </source>
</evidence>
<dbReference type="SMART" id="SM01014">
    <property type="entry name" value="ARID"/>
    <property type="match status" value="1"/>
</dbReference>
<protein>
    <recommendedName>
        <fullName evidence="13">ARID domain-containing protein</fullName>
    </recommendedName>
</protein>